<keyword evidence="4" id="KW-1185">Reference proteome</keyword>
<evidence type="ECO:0000259" key="2">
    <source>
        <dbReference type="PROSITE" id="PS50097"/>
    </source>
</evidence>
<organism evidence="3 4">
    <name type="scientific">Thelephora terrestris</name>
    <dbReference type="NCBI Taxonomy" id="56493"/>
    <lineage>
        <taxon>Eukaryota</taxon>
        <taxon>Fungi</taxon>
        <taxon>Dikarya</taxon>
        <taxon>Basidiomycota</taxon>
        <taxon>Agaricomycotina</taxon>
        <taxon>Agaricomycetes</taxon>
        <taxon>Thelephorales</taxon>
        <taxon>Thelephoraceae</taxon>
        <taxon>Thelephora</taxon>
    </lineage>
</organism>
<dbReference type="Pfam" id="PF00651">
    <property type="entry name" value="BTB"/>
    <property type="match status" value="1"/>
</dbReference>
<gene>
    <name evidence="3" type="ORF">BJ322DRAFT_1110149</name>
</gene>
<dbReference type="InterPro" id="IPR000210">
    <property type="entry name" value="BTB/POZ_dom"/>
</dbReference>
<dbReference type="EMBL" id="WIUZ02000010">
    <property type="protein sequence ID" value="KAF9783269.1"/>
    <property type="molecule type" value="Genomic_DNA"/>
</dbReference>
<evidence type="ECO:0000256" key="1">
    <source>
        <dbReference type="SAM" id="MobiDB-lite"/>
    </source>
</evidence>
<reference evidence="3" key="1">
    <citation type="journal article" date="2020" name="Nat. Commun.">
        <title>Large-scale genome sequencing of mycorrhizal fungi provides insights into the early evolution of symbiotic traits.</title>
        <authorList>
            <person name="Miyauchi S."/>
            <person name="Kiss E."/>
            <person name="Kuo A."/>
            <person name="Drula E."/>
            <person name="Kohler A."/>
            <person name="Sanchez-Garcia M."/>
            <person name="Morin E."/>
            <person name="Andreopoulos B."/>
            <person name="Barry K.W."/>
            <person name="Bonito G."/>
            <person name="Buee M."/>
            <person name="Carver A."/>
            <person name="Chen C."/>
            <person name="Cichocki N."/>
            <person name="Clum A."/>
            <person name="Culley D."/>
            <person name="Crous P.W."/>
            <person name="Fauchery L."/>
            <person name="Girlanda M."/>
            <person name="Hayes R.D."/>
            <person name="Keri Z."/>
            <person name="LaButti K."/>
            <person name="Lipzen A."/>
            <person name="Lombard V."/>
            <person name="Magnuson J."/>
            <person name="Maillard F."/>
            <person name="Murat C."/>
            <person name="Nolan M."/>
            <person name="Ohm R.A."/>
            <person name="Pangilinan J."/>
            <person name="Pereira M.F."/>
            <person name="Perotto S."/>
            <person name="Peter M."/>
            <person name="Pfister S."/>
            <person name="Riley R."/>
            <person name="Sitrit Y."/>
            <person name="Stielow J.B."/>
            <person name="Szollosi G."/>
            <person name="Zifcakova L."/>
            <person name="Stursova M."/>
            <person name="Spatafora J.W."/>
            <person name="Tedersoo L."/>
            <person name="Vaario L.M."/>
            <person name="Yamada A."/>
            <person name="Yan M."/>
            <person name="Wang P."/>
            <person name="Xu J."/>
            <person name="Bruns T."/>
            <person name="Baldrian P."/>
            <person name="Vilgalys R."/>
            <person name="Dunand C."/>
            <person name="Henrissat B."/>
            <person name="Grigoriev I.V."/>
            <person name="Hibbett D."/>
            <person name="Nagy L.G."/>
            <person name="Martin F.M."/>
        </authorList>
    </citation>
    <scope>NUCLEOTIDE SEQUENCE</scope>
    <source>
        <strain evidence="3">UH-Tt-Lm1</strain>
    </source>
</reference>
<comment type="caution">
    <text evidence="3">The sequence shown here is derived from an EMBL/GenBank/DDBJ whole genome shotgun (WGS) entry which is preliminary data.</text>
</comment>
<dbReference type="PROSITE" id="PS50097">
    <property type="entry name" value="BTB"/>
    <property type="match status" value="1"/>
</dbReference>
<dbReference type="InterPro" id="IPR016024">
    <property type="entry name" value="ARM-type_fold"/>
</dbReference>
<name>A0A9P6HD99_9AGAM</name>
<dbReference type="Gene3D" id="3.30.710.10">
    <property type="entry name" value="Potassium Channel Kv1.1, Chain A"/>
    <property type="match status" value="1"/>
</dbReference>
<accession>A0A9P6HD99</accession>
<feature type="region of interest" description="Disordered" evidence="1">
    <location>
        <begin position="232"/>
        <end position="275"/>
    </location>
</feature>
<reference evidence="3" key="2">
    <citation type="submission" date="2020-11" db="EMBL/GenBank/DDBJ databases">
        <authorList>
            <consortium name="DOE Joint Genome Institute"/>
            <person name="Kuo A."/>
            <person name="Miyauchi S."/>
            <person name="Kiss E."/>
            <person name="Drula E."/>
            <person name="Kohler A."/>
            <person name="Sanchez-Garcia M."/>
            <person name="Andreopoulos B."/>
            <person name="Barry K.W."/>
            <person name="Bonito G."/>
            <person name="Buee M."/>
            <person name="Carver A."/>
            <person name="Chen C."/>
            <person name="Cichocki N."/>
            <person name="Clum A."/>
            <person name="Culley D."/>
            <person name="Crous P.W."/>
            <person name="Fauchery L."/>
            <person name="Girlanda M."/>
            <person name="Hayes R."/>
            <person name="Keri Z."/>
            <person name="Labutti K."/>
            <person name="Lipzen A."/>
            <person name="Lombard V."/>
            <person name="Magnuson J."/>
            <person name="Maillard F."/>
            <person name="Morin E."/>
            <person name="Murat C."/>
            <person name="Nolan M."/>
            <person name="Ohm R."/>
            <person name="Pangilinan J."/>
            <person name="Pereira M."/>
            <person name="Perotto S."/>
            <person name="Peter M."/>
            <person name="Riley R."/>
            <person name="Sitrit Y."/>
            <person name="Stielow B."/>
            <person name="Szollosi G."/>
            <person name="Zifcakova L."/>
            <person name="Stursova M."/>
            <person name="Spatafora J.W."/>
            <person name="Tedersoo L."/>
            <person name="Vaario L.-M."/>
            <person name="Yamada A."/>
            <person name="Yan M."/>
            <person name="Wang P."/>
            <person name="Xu J."/>
            <person name="Bruns T."/>
            <person name="Baldrian P."/>
            <person name="Vilgalys R."/>
            <person name="Henrissat B."/>
            <person name="Grigoriev I.V."/>
            <person name="Hibbett D."/>
            <person name="Nagy L.G."/>
            <person name="Martin F.M."/>
        </authorList>
    </citation>
    <scope>NUCLEOTIDE SEQUENCE</scope>
    <source>
        <strain evidence="3">UH-Tt-Lm1</strain>
    </source>
</reference>
<evidence type="ECO:0000313" key="3">
    <source>
        <dbReference type="EMBL" id="KAF9783269.1"/>
    </source>
</evidence>
<dbReference type="SUPFAM" id="SSF48371">
    <property type="entry name" value="ARM repeat"/>
    <property type="match status" value="1"/>
</dbReference>
<evidence type="ECO:0000313" key="4">
    <source>
        <dbReference type="Proteomes" id="UP000736335"/>
    </source>
</evidence>
<feature type="domain" description="BTB" evidence="2">
    <location>
        <begin position="327"/>
        <end position="390"/>
    </location>
</feature>
<dbReference type="InterPro" id="IPR011333">
    <property type="entry name" value="SKP1/BTB/POZ_sf"/>
</dbReference>
<proteinExistence type="predicted"/>
<protein>
    <recommendedName>
        <fullName evidence="2">BTB domain-containing protein</fullName>
    </recommendedName>
</protein>
<feature type="compositionally biased region" description="Polar residues" evidence="1">
    <location>
        <begin position="246"/>
        <end position="258"/>
    </location>
</feature>
<dbReference type="OrthoDB" id="2799068at2759"/>
<dbReference type="AlphaFoldDB" id="A0A9P6HD99"/>
<dbReference type="SUPFAM" id="SSF54695">
    <property type="entry name" value="POZ domain"/>
    <property type="match status" value="1"/>
</dbReference>
<sequence>MSNLRETLSDLANGLTEENYDASLVQYRFWFNVGIAHGHISDQFQVAKDVRLIVRPDLLKPEQGQLIHPAAHLVSCFIRDIEADGSMSWQVLGLQQSCVGLVDAFFEETLSRCRGAHHTYGQPVQFLTKINLIASWVNLGYVKRVVIDRILQSLIASPKLHNLQADALVILFRLAGPTFEAYVDPSVVDRSFELLKGYYPPGAREKLVLEIIELRENGWKGLPPPPVFATGQPSPIGVGQEDHSVPTVSASPGLSNTDPEPRIHQPHPLKPISAPQTEAIPASPISQSPSISIASLSDFTITDTLDDESPVDPTTITPHSTFYLEDGNVEVLCGNTLFRVHTSVISFHSPILRGMFAQTCLATAESPNGCPRVLSSDTATDFVTLLKVIYLPEFPERNMVPDFNTFSSLLRITEKYEMSALRYRLLEAVRDGYPDAFDKVIPTKPLGEVTFSGPIPHPNEVLNLFVQQKLTSALLMAYYMAARKGVDSFMDRCLPTSATLSPEILQTVIKGLIALRELERDEIHRLVLGSMGSHPCSSANCTSHKTKDPRVSDAHQRVIDQIAGYSRPRTKVLQVLSLSGIRGGFCGSCVKGWEDGHVGVSKKAWDMLPKVFGLGD</sequence>
<dbReference type="Proteomes" id="UP000736335">
    <property type="component" value="Unassembled WGS sequence"/>
</dbReference>